<gene>
    <name evidence="1" type="ORF">LWI28_001297</name>
</gene>
<dbReference type="Proteomes" id="UP001064489">
    <property type="component" value="Chromosome 11"/>
</dbReference>
<dbReference type="AlphaFoldDB" id="A0AAD5I6Z5"/>
<reference evidence="1" key="2">
    <citation type="submission" date="2023-02" db="EMBL/GenBank/DDBJ databases">
        <authorList>
            <person name="Swenson N.G."/>
            <person name="Wegrzyn J.L."/>
            <person name="Mcevoy S.L."/>
        </authorList>
    </citation>
    <scope>NUCLEOTIDE SEQUENCE</scope>
    <source>
        <strain evidence="1">91603</strain>
        <tissue evidence="1">Leaf</tissue>
    </source>
</reference>
<organism evidence="1 2">
    <name type="scientific">Acer negundo</name>
    <name type="common">Box elder</name>
    <dbReference type="NCBI Taxonomy" id="4023"/>
    <lineage>
        <taxon>Eukaryota</taxon>
        <taxon>Viridiplantae</taxon>
        <taxon>Streptophyta</taxon>
        <taxon>Embryophyta</taxon>
        <taxon>Tracheophyta</taxon>
        <taxon>Spermatophyta</taxon>
        <taxon>Magnoliopsida</taxon>
        <taxon>eudicotyledons</taxon>
        <taxon>Gunneridae</taxon>
        <taxon>Pentapetalae</taxon>
        <taxon>rosids</taxon>
        <taxon>malvids</taxon>
        <taxon>Sapindales</taxon>
        <taxon>Sapindaceae</taxon>
        <taxon>Hippocastanoideae</taxon>
        <taxon>Acereae</taxon>
        <taxon>Acer</taxon>
    </lineage>
</organism>
<evidence type="ECO:0000313" key="1">
    <source>
        <dbReference type="EMBL" id="KAI9152796.1"/>
    </source>
</evidence>
<proteinExistence type="predicted"/>
<accession>A0AAD5I6Z5</accession>
<dbReference type="EMBL" id="JAJSOW010000108">
    <property type="protein sequence ID" value="KAI9152796.1"/>
    <property type="molecule type" value="Genomic_DNA"/>
</dbReference>
<evidence type="ECO:0000313" key="2">
    <source>
        <dbReference type="Proteomes" id="UP001064489"/>
    </source>
</evidence>
<reference evidence="1" key="1">
    <citation type="journal article" date="2022" name="Plant J.">
        <title>Strategies of tolerance reflected in two North American maple genomes.</title>
        <authorList>
            <person name="McEvoy S.L."/>
            <person name="Sezen U.U."/>
            <person name="Trouern-Trend A."/>
            <person name="McMahon S.M."/>
            <person name="Schaberg P.G."/>
            <person name="Yang J."/>
            <person name="Wegrzyn J.L."/>
            <person name="Swenson N.G."/>
        </authorList>
    </citation>
    <scope>NUCLEOTIDE SEQUENCE</scope>
    <source>
        <strain evidence="1">91603</strain>
    </source>
</reference>
<keyword evidence="2" id="KW-1185">Reference proteome</keyword>
<sequence length="69" mass="7466">MRIAIGNGTAVGRRSIGLGDGTDARTFGVEENRDGGFDDLIYDLDDDDDDDDDNISLIFVFTRPPEADG</sequence>
<protein>
    <submittedName>
        <fullName evidence="1">Uncharacterized protein</fullName>
    </submittedName>
</protein>
<comment type="caution">
    <text evidence="1">The sequence shown here is derived from an EMBL/GenBank/DDBJ whole genome shotgun (WGS) entry which is preliminary data.</text>
</comment>
<name>A0AAD5I6Z5_ACENE</name>